<dbReference type="SUPFAM" id="SSF53383">
    <property type="entry name" value="PLP-dependent transferases"/>
    <property type="match status" value="1"/>
</dbReference>
<dbReference type="InterPro" id="IPR004839">
    <property type="entry name" value="Aminotransferase_I/II_large"/>
</dbReference>
<feature type="non-terminal residue" evidence="7">
    <location>
        <position position="409"/>
    </location>
</feature>
<proteinExistence type="inferred from homology"/>
<dbReference type="FunFam" id="3.90.1150.10:FF:000166">
    <property type="entry name" value="Kynurenine/alpha-aminoadipate aminotransferase, mitochondrial"/>
    <property type="match status" value="1"/>
</dbReference>
<keyword evidence="5" id="KW-0663">Pyridoxal phosphate</keyword>
<dbReference type="GO" id="GO:0030170">
    <property type="term" value="F:pyridoxal phosphate binding"/>
    <property type="evidence" value="ECO:0007669"/>
    <property type="project" value="InterPro"/>
</dbReference>
<evidence type="ECO:0000256" key="1">
    <source>
        <dbReference type="ARBA" id="ARBA00001933"/>
    </source>
</evidence>
<dbReference type="CDD" id="cd00609">
    <property type="entry name" value="AAT_like"/>
    <property type="match status" value="1"/>
</dbReference>
<sequence length="409" mass="45452">MDYSKFISQESKNRNPSAIRALLPYLNKPGMISLGAGSPNPETFPYASMQLTLKNGDIIHVDAADFQKCLNYDLTSGFSPLNQWIRGLQQQEHKPHVEYSVSLGVGSQDLITKALQMVIEPGTPILVENPTYTGILSFLKSQPCELIGVNTDGSGLVPEHLDQVLANWPEDRPMPPALYTVPVGGNPTGASSTLERKKQVYAICHKYDILIFEDDPYYYLQFQPYRTPSYLSMDSDGRVLRFDSLSKILSAGLRLGVVTGPKALVDRIDLHTMSTNLQPSGVSQLMAYELLNKWGYEGFLDHVKTVASFYEGKAKVFLECLKRHLTGIAEWTEPDSGMFCWLRLVGVTDAEKLILEKAIAKNVLAVPGAAFLPNDGPSPFVRLSYSNVTTENMDEAIRRLAEVIKEEIE</sequence>
<dbReference type="GO" id="GO:1901605">
    <property type="term" value="P:alpha-amino acid metabolic process"/>
    <property type="evidence" value="ECO:0007669"/>
    <property type="project" value="TreeGrafter"/>
</dbReference>
<evidence type="ECO:0000256" key="3">
    <source>
        <dbReference type="ARBA" id="ARBA00022576"/>
    </source>
</evidence>
<dbReference type="OrthoDB" id="691673at2759"/>
<dbReference type="InterPro" id="IPR015421">
    <property type="entry name" value="PyrdxlP-dep_Trfase_major"/>
</dbReference>
<dbReference type="PANTHER" id="PTHR42790:SF19">
    <property type="entry name" value="KYNURENINE_ALPHA-AMINOADIPATE AMINOTRANSFERASE, MITOCHONDRIAL"/>
    <property type="match status" value="1"/>
</dbReference>
<evidence type="ECO:0000256" key="2">
    <source>
        <dbReference type="ARBA" id="ARBA00007441"/>
    </source>
</evidence>
<evidence type="ECO:0000313" key="8">
    <source>
        <dbReference type="Proteomes" id="UP000242146"/>
    </source>
</evidence>
<comment type="cofactor">
    <cofactor evidence="1">
        <name>pyridoxal 5'-phosphate</name>
        <dbReference type="ChEBI" id="CHEBI:597326"/>
    </cofactor>
</comment>
<dbReference type="PANTHER" id="PTHR42790">
    <property type="entry name" value="AMINOTRANSFERASE"/>
    <property type="match status" value="1"/>
</dbReference>
<accession>A0A1X2GU78</accession>
<dbReference type="InterPro" id="IPR015424">
    <property type="entry name" value="PyrdxlP-dep_Trfase"/>
</dbReference>
<dbReference type="STRING" id="101127.A0A1X2GU78"/>
<dbReference type="AlphaFoldDB" id="A0A1X2GU78"/>
<gene>
    <name evidence="7" type="ORF">DM01DRAFT_1299545</name>
</gene>
<keyword evidence="8" id="KW-1185">Reference proteome</keyword>
<evidence type="ECO:0000256" key="4">
    <source>
        <dbReference type="ARBA" id="ARBA00022679"/>
    </source>
</evidence>
<comment type="caution">
    <text evidence="7">The sequence shown here is derived from an EMBL/GenBank/DDBJ whole genome shotgun (WGS) entry which is preliminary data.</text>
</comment>
<evidence type="ECO:0000256" key="5">
    <source>
        <dbReference type="ARBA" id="ARBA00022898"/>
    </source>
</evidence>
<keyword evidence="4 7" id="KW-0808">Transferase</keyword>
<comment type="similarity">
    <text evidence="2">Belongs to the class-I pyridoxal-phosphate-dependent aminotransferase family.</text>
</comment>
<feature type="domain" description="Aminotransferase class I/classII large" evidence="6">
    <location>
        <begin position="57"/>
        <end position="400"/>
    </location>
</feature>
<dbReference type="Gene3D" id="3.40.640.10">
    <property type="entry name" value="Type I PLP-dependent aspartate aminotransferase-like (Major domain)"/>
    <property type="match status" value="1"/>
</dbReference>
<dbReference type="Pfam" id="PF00155">
    <property type="entry name" value="Aminotran_1_2"/>
    <property type="match status" value="1"/>
</dbReference>
<dbReference type="InterPro" id="IPR050859">
    <property type="entry name" value="Class-I_PLP-dep_aminotransf"/>
</dbReference>
<organism evidence="7 8">
    <name type="scientific">Hesseltinella vesiculosa</name>
    <dbReference type="NCBI Taxonomy" id="101127"/>
    <lineage>
        <taxon>Eukaryota</taxon>
        <taxon>Fungi</taxon>
        <taxon>Fungi incertae sedis</taxon>
        <taxon>Mucoromycota</taxon>
        <taxon>Mucoromycotina</taxon>
        <taxon>Mucoromycetes</taxon>
        <taxon>Mucorales</taxon>
        <taxon>Cunninghamellaceae</taxon>
        <taxon>Hesseltinella</taxon>
    </lineage>
</organism>
<dbReference type="Proteomes" id="UP000242146">
    <property type="component" value="Unassembled WGS sequence"/>
</dbReference>
<dbReference type="EMBL" id="MCGT01000003">
    <property type="protein sequence ID" value="ORX61546.1"/>
    <property type="molecule type" value="Genomic_DNA"/>
</dbReference>
<evidence type="ECO:0000313" key="7">
    <source>
        <dbReference type="EMBL" id="ORX61546.1"/>
    </source>
</evidence>
<evidence type="ECO:0000259" key="6">
    <source>
        <dbReference type="Pfam" id="PF00155"/>
    </source>
</evidence>
<name>A0A1X2GU78_9FUNG</name>
<dbReference type="GO" id="GO:0008483">
    <property type="term" value="F:transaminase activity"/>
    <property type="evidence" value="ECO:0007669"/>
    <property type="project" value="UniProtKB-KW"/>
</dbReference>
<reference evidence="7 8" key="1">
    <citation type="submission" date="2016-07" db="EMBL/GenBank/DDBJ databases">
        <title>Pervasive Adenine N6-methylation of Active Genes in Fungi.</title>
        <authorList>
            <consortium name="DOE Joint Genome Institute"/>
            <person name="Mondo S.J."/>
            <person name="Dannebaum R.O."/>
            <person name="Kuo R.C."/>
            <person name="Labutti K."/>
            <person name="Haridas S."/>
            <person name="Kuo A."/>
            <person name="Salamov A."/>
            <person name="Ahrendt S.R."/>
            <person name="Lipzen A."/>
            <person name="Sullivan W."/>
            <person name="Andreopoulos W.B."/>
            <person name="Clum A."/>
            <person name="Lindquist E."/>
            <person name="Daum C."/>
            <person name="Ramamoorthy G.K."/>
            <person name="Gryganskyi A."/>
            <person name="Culley D."/>
            <person name="Magnuson J.K."/>
            <person name="James T.Y."/>
            <person name="O'Malley M.A."/>
            <person name="Stajich J.E."/>
            <person name="Spatafora J.W."/>
            <person name="Visel A."/>
            <person name="Grigoriev I.V."/>
        </authorList>
    </citation>
    <scope>NUCLEOTIDE SEQUENCE [LARGE SCALE GENOMIC DNA]</scope>
    <source>
        <strain evidence="7 8">NRRL 3301</strain>
    </source>
</reference>
<keyword evidence="3" id="KW-0032">Aminotransferase</keyword>
<protein>
    <submittedName>
        <fullName evidence="7">PLP-dependent transferase</fullName>
    </submittedName>
</protein>